<dbReference type="Gene3D" id="1.10.260.40">
    <property type="entry name" value="lambda repressor-like DNA-binding domains"/>
    <property type="match status" value="1"/>
</dbReference>
<dbReference type="PROSITE" id="PS50932">
    <property type="entry name" value="HTH_LACI_2"/>
    <property type="match status" value="1"/>
</dbReference>
<evidence type="ECO:0000313" key="6">
    <source>
        <dbReference type="Proteomes" id="UP000316225"/>
    </source>
</evidence>
<dbReference type="PANTHER" id="PTHR30146:SF109">
    <property type="entry name" value="HTH-TYPE TRANSCRIPTIONAL REGULATOR GALS"/>
    <property type="match status" value="1"/>
</dbReference>
<dbReference type="Pfam" id="PF13377">
    <property type="entry name" value="Peripla_BP_3"/>
    <property type="match status" value="1"/>
</dbReference>
<evidence type="ECO:0000259" key="4">
    <source>
        <dbReference type="PROSITE" id="PS50932"/>
    </source>
</evidence>
<name>A0A562NP26_9RHOB</name>
<evidence type="ECO:0000256" key="2">
    <source>
        <dbReference type="ARBA" id="ARBA00023125"/>
    </source>
</evidence>
<comment type="caution">
    <text evidence="5">The sequence shown here is derived from an EMBL/GenBank/DDBJ whole genome shotgun (WGS) entry which is preliminary data.</text>
</comment>
<dbReference type="InterPro" id="IPR028082">
    <property type="entry name" value="Peripla_BP_I"/>
</dbReference>
<protein>
    <submittedName>
        <fullName evidence="5">LacI family transcriptional regulator</fullName>
    </submittedName>
</protein>
<reference evidence="5 6" key="1">
    <citation type="journal article" date="2015" name="Stand. Genomic Sci.">
        <title>Genomic Encyclopedia of Bacterial and Archaeal Type Strains, Phase III: the genomes of soil and plant-associated and newly described type strains.</title>
        <authorList>
            <person name="Whitman W.B."/>
            <person name="Woyke T."/>
            <person name="Klenk H.P."/>
            <person name="Zhou Y."/>
            <person name="Lilburn T.G."/>
            <person name="Beck B.J."/>
            <person name="De Vos P."/>
            <person name="Vandamme P."/>
            <person name="Eisen J.A."/>
            <person name="Garrity G."/>
            <person name="Hugenholtz P."/>
            <person name="Kyrpides N.C."/>
        </authorList>
    </citation>
    <scope>NUCLEOTIDE SEQUENCE [LARGE SCALE GENOMIC DNA]</scope>
    <source>
        <strain evidence="5 6">CGMCC 1.5364</strain>
    </source>
</reference>
<dbReference type="InterPro" id="IPR010982">
    <property type="entry name" value="Lambda_DNA-bd_dom_sf"/>
</dbReference>
<feature type="domain" description="HTH lacI-type" evidence="4">
    <location>
        <begin position="10"/>
        <end position="66"/>
    </location>
</feature>
<dbReference type="RefSeq" id="WP_158637516.1">
    <property type="nucleotide sequence ID" value="NZ_VLKU01000006.1"/>
</dbReference>
<dbReference type="PANTHER" id="PTHR30146">
    <property type="entry name" value="LACI-RELATED TRANSCRIPTIONAL REPRESSOR"/>
    <property type="match status" value="1"/>
</dbReference>
<dbReference type="Gene3D" id="3.40.50.2300">
    <property type="match status" value="2"/>
</dbReference>
<dbReference type="Proteomes" id="UP000316225">
    <property type="component" value="Unassembled WGS sequence"/>
</dbReference>
<dbReference type="SUPFAM" id="SSF53822">
    <property type="entry name" value="Periplasmic binding protein-like I"/>
    <property type="match status" value="1"/>
</dbReference>
<gene>
    <name evidence="5" type="ORF">IQ24_02285</name>
</gene>
<dbReference type="CDD" id="cd06267">
    <property type="entry name" value="PBP1_LacI_sugar_binding-like"/>
    <property type="match status" value="1"/>
</dbReference>
<dbReference type="InterPro" id="IPR000843">
    <property type="entry name" value="HTH_LacI"/>
</dbReference>
<proteinExistence type="predicted"/>
<dbReference type="GO" id="GO:0000976">
    <property type="term" value="F:transcription cis-regulatory region binding"/>
    <property type="evidence" value="ECO:0007669"/>
    <property type="project" value="TreeGrafter"/>
</dbReference>
<dbReference type="SMART" id="SM00354">
    <property type="entry name" value="HTH_LACI"/>
    <property type="match status" value="1"/>
</dbReference>
<dbReference type="OrthoDB" id="8433438at2"/>
<dbReference type="EMBL" id="VLKU01000006">
    <property type="protein sequence ID" value="TWI33918.1"/>
    <property type="molecule type" value="Genomic_DNA"/>
</dbReference>
<keyword evidence="1" id="KW-0805">Transcription regulation</keyword>
<accession>A0A562NP26</accession>
<sequence>MDDTPRRKAATLQTLADALGVHRSTVARALNPEERHRITPELVQRVMEEAERQGYRRDIIAASLRTGKSRLVGVVLPDLANPVFSTILDGVSVTLTGHSYSMLVAGSGGPSDKQSEIVDTLVGRRVDGLILATAMRDDPTVSCCMRLKVPTVLVNRAEDKMRVPSVVPADHIGMGLAVDYLAGLGHRRISHIGGPEEVSTGCLRRQGFQDAMTAAGLDGSRIISAKSYDREAGAAAARQIFARWPDTTAIAAGNDLLALGALDYMRAAGIDCPKQVSLTGFNDMPFIDLVDPALSTVRVPQFDMGKAAAEMLLAAIADPDSAPQVQRHPVTLITRQSCARVGV</sequence>
<dbReference type="GO" id="GO:0003700">
    <property type="term" value="F:DNA-binding transcription factor activity"/>
    <property type="evidence" value="ECO:0007669"/>
    <property type="project" value="TreeGrafter"/>
</dbReference>
<evidence type="ECO:0000313" key="5">
    <source>
        <dbReference type="EMBL" id="TWI33918.1"/>
    </source>
</evidence>
<dbReference type="InterPro" id="IPR046335">
    <property type="entry name" value="LacI/GalR-like_sensor"/>
</dbReference>
<keyword evidence="6" id="KW-1185">Reference proteome</keyword>
<organism evidence="5 6">
    <name type="scientific">Paracoccus sulfuroxidans</name>
    <dbReference type="NCBI Taxonomy" id="384678"/>
    <lineage>
        <taxon>Bacteria</taxon>
        <taxon>Pseudomonadati</taxon>
        <taxon>Pseudomonadota</taxon>
        <taxon>Alphaproteobacteria</taxon>
        <taxon>Rhodobacterales</taxon>
        <taxon>Paracoccaceae</taxon>
        <taxon>Paracoccus</taxon>
    </lineage>
</organism>
<keyword evidence="2" id="KW-0238">DNA-binding</keyword>
<evidence type="ECO:0000256" key="3">
    <source>
        <dbReference type="ARBA" id="ARBA00023163"/>
    </source>
</evidence>
<dbReference type="SUPFAM" id="SSF47413">
    <property type="entry name" value="lambda repressor-like DNA-binding domains"/>
    <property type="match status" value="1"/>
</dbReference>
<dbReference type="CDD" id="cd01392">
    <property type="entry name" value="HTH_LacI"/>
    <property type="match status" value="1"/>
</dbReference>
<dbReference type="AlphaFoldDB" id="A0A562NP26"/>
<keyword evidence="3" id="KW-0804">Transcription</keyword>
<evidence type="ECO:0000256" key="1">
    <source>
        <dbReference type="ARBA" id="ARBA00023015"/>
    </source>
</evidence>